<dbReference type="EMBL" id="JAOAOG010000017">
    <property type="protein sequence ID" value="KAJ6254744.1"/>
    <property type="molecule type" value="Genomic_DNA"/>
</dbReference>
<evidence type="ECO:0000313" key="3">
    <source>
        <dbReference type="EMBL" id="KAJ6254744.1"/>
    </source>
</evidence>
<dbReference type="SUPFAM" id="SSF56112">
    <property type="entry name" value="Protein kinase-like (PK-like)"/>
    <property type="match status" value="1"/>
</dbReference>
<accession>A0ABQ8ZDH8</accession>
<evidence type="ECO:0000313" key="4">
    <source>
        <dbReference type="Proteomes" id="UP001150062"/>
    </source>
</evidence>
<name>A0ABQ8ZDH8_9EUKA</name>
<organism evidence="3 4">
    <name type="scientific">Anaeramoeba flamelloides</name>
    <dbReference type="NCBI Taxonomy" id="1746091"/>
    <lineage>
        <taxon>Eukaryota</taxon>
        <taxon>Metamonada</taxon>
        <taxon>Anaeramoebidae</taxon>
        <taxon>Anaeramoeba</taxon>
    </lineage>
</organism>
<feature type="domain" description="Aminoglycoside phosphotransferase" evidence="2">
    <location>
        <begin position="29"/>
        <end position="263"/>
    </location>
</feature>
<gene>
    <name evidence="3" type="ORF">M0813_12053</name>
</gene>
<proteinExistence type="inferred from homology"/>
<dbReference type="Pfam" id="PF01636">
    <property type="entry name" value="APH"/>
    <property type="match status" value="1"/>
</dbReference>
<dbReference type="PANTHER" id="PTHR21064:SF6">
    <property type="entry name" value="AMINOGLYCOSIDE PHOSPHOTRANSFERASE DOMAIN-CONTAINING PROTEIN"/>
    <property type="match status" value="1"/>
</dbReference>
<dbReference type="PANTHER" id="PTHR21064">
    <property type="entry name" value="AMINOGLYCOSIDE PHOSPHOTRANSFERASE DOMAIN-CONTAINING PROTEIN-RELATED"/>
    <property type="match status" value="1"/>
</dbReference>
<keyword evidence="3" id="KW-0808">Transferase</keyword>
<evidence type="ECO:0000256" key="1">
    <source>
        <dbReference type="ARBA" id="ARBA00038240"/>
    </source>
</evidence>
<dbReference type="InterPro" id="IPR002575">
    <property type="entry name" value="Aminoglycoside_PTrfase"/>
</dbReference>
<keyword evidence="3" id="KW-0418">Kinase</keyword>
<comment type="caution">
    <text evidence="3">The sequence shown here is derived from an EMBL/GenBank/DDBJ whole genome shotgun (WGS) entry which is preliminary data.</text>
</comment>
<dbReference type="InterPro" id="IPR011009">
    <property type="entry name" value="Kinase-like_dom_sf"/>
</dbReference>
<evidence type="ECO:0000259" key="2">
    <source>
        <dbReference type="Pfam" id="PF01636"/>
    </source>
</evidence>
<dbReference type="Gene3D" id="3.90.1200.10">
    <property type="match status" value="1"/>
</dbReference>
<dbReference type="Proteomes" id="UP001150062">
    <property type="component" value="Unassembled WGS sequence"/>
</dbReference>
<keyword evidence="4" id="KW-1185">Reference proteome</keyword>
<dbReference type="InterPro" id="IPR050249">
    <property type="entry name" value="Pseudomonas-type_ThrB"/>
</dbReference>
<protein>
    <submittedName>
        <fullName evidence="3">Homoserine kinase</fullName>
    </submittedName>
</protein>
<dbReference type="GO" id="GO:0016301">
    <property type="term" value="F:kinase activity"/>
    <property type="evidence" value="ECO:0007669"/>
    <property type="project" value="UniProtKB-KW"/>
</dbReference>
<sequence>MYTKITLETINRLTMVLYGFEVVSFKRLGGNANSNYKLVSKKGKNYFLKICDEKTLEDLEFWVSYLNYMKTNNFETSFPIKLSIQGEIPEKTKVHGEYIIQTNLDSKWVLLLLFDFLEGKSPNKENVTKKTLKLLGERIAKMHSIDLTNFYKTCELELPVFAMGIPQMLPFFEKMEKEQITFPKNKKLQDFVPYLRKAAKQISPLVHEIDKSVVPFSLVHADIFLDNCILSNDQSTIWIVDYEEICYQPMMLDLGMALVGTCISPQDNKLDIEKCESLLSGYINERTTPLQENEINRFNHFFIYSALSIAFWRFRQWCVLYPNTSETRTNSFLEMTELIEIWEKEQSQIVLQIIKDCCNQKLKN</sequence>
<dbReference type="Gene3D" id="3.30.200.20">
    <property type="entry name" value="Phosphorylase Kinase, domain 1"/>
    <property type="match status" value="1"/>
</dbReference>
<reference evidence="3" key="1">
    <citation type="submission" date="2022-08" db="EMBL/GenBank/DDBJ databases">
        <title>Novel sulfate-reducing endosymbionts in the free-living metamonad Anaeramoeba.</title>
        <authorList>
            <person name="Jerlstrom-Hultqvist J."/>
            <person name="Cepicka I."/>
            <person name="Gallot-Lavallee L."/>
            <person name="Salas-Leiva D."/>
            <person name="Curtis B.A."/>
            <person name="Zahonova K."/>
            <person name="Pipaliya S."/>
            <person name="Dacks J."/>
            <person name="Roger A.J."/>
        </authorList>
    </citation>
    <scope>NUCLEOTIDE SEQUENCE</scope>
    <source>
        <strain evidence="3">Schooner1</strain>
    </source>
</reference>
<comment type="similarity">
    <text evidence="1">Belongs to the pseudomonas-type ThrB family.</text>
</comment>